<evidence type="ECO:0000313" key="1">
    <source>
        <dbReference type="EMBL" id="BBD99450.1"/>
    </source>
</evidence>
<proteinExistence type="predicted"/>
<dbReference type="Gene3D" id="3.40.50.11890">
    <property type="match status" value="1"/>
</dbReference>
<gene>
    <name evidence="1" type="ORF">SAMIE_1029510</name>
</gene>
<dbReference type="EMBL" id="AP018664">
    <property type="protein sequence ID" value="BBD99450.1"/>
    <property type="molecule type" value="Genomic_DNA"/>
</dbReference>
<sequence length="296" mass="31942">MIAPLIAYVGPDLPHDLLTASGRCAGALGWNIDRAMPAADRWLESKFPLWSRSILQDWADGVLDGHDAILFSRADDAAQRLYYYLCELRRQGEIRGPEPLIFDAATIARASSARHVEAAVRKLAVRLEVDESQLARAIIATNARRQADEGGANAGPSCLIAGTPPPDRRLHAMVEATGWRAAGPTLGAIWEALGPPVAEGGDPFAAVAAQRHRHAQGSRAFADGAAVLMEEARRQNARAVILWLAEEDEARLWDLPPQRAALDAAHIPALVLTRRDWRANGGEAEEIAAFLKGLAA</sequence>
<dbReference type="AlphaFoldDB" id="A0A494WET4"/>
<evidence type="ECO:0008006" key="3">
    <source>
        <dbReference type="Google" id="ProtNLM"/>
    </source>
</evidence>
<dbReference type="RefSeq" id="WP_232037286.1">
    <property type="nucleotide sequence ID" value="NZ_AP018664.1"/>
</dbReference>
<name>A0A494WET4_9SPHN</name>
<evidence type="ECO:0000313" key="2">
    <source>
        <dbReference type="Proteomes" id="UP000279959"/>
    </source>
</evidence>
<organism evidence="1 2">
    <name type="scientific">Sphingobium amiense</name>
    <dbReference type="NCBI Taxonomy" id="135719"/>
    <lineage>
        <taxon>Bacteria</taxon>
        <taxon>Pseudomonadati</taxon>
        <taxon>Pseudomonadota</taxon>
        <taxon>Alphaproteobacteria</taxon>
        <taxon>Sphingomonadales</taxon>
        <taxon>Sphingomonadaceae</taxon>
        <taxon>Sphingobium</taxon>
    </lineage>
</organism>
<dbReference type="KEGG" id="sami:SAMIE_1029510"/>
<protein>
    <recommendedName>
        <fullName evidence="3">2-hydroxyglutaryl-CoA dehydratase</fullName>
    </recommendedName>
</protein>
<dbReference type="Proteomes" id="UP000279959">
    <property type="component" value="Chromosome"/>
</dbReference>
<keyword evidence="2" id="KW-1185">Reference proteome</keyword>
<accession>A0A494WET4</accession>
<reference evidence="1 2" key="1">
    <citation type="submission" date="2018-05" db="EMBL/GenBank/DDBJ databases">
        <title>Complete Genome Sequence of the Nonylphenol-Degrading Bacterium Sphingobium amiense DSM 16289T.</title>
        <authorList>
            <person name="Ootsuka M."/>
            <person name="Nishizawa T."/>
            <person name="Ohta H."/>
        </authorList>
    </citation>
    <scope>NUCLEOTIDE SEQUENCE [LARGE SCALE GENOMIC DNA]</scope>
    <source>
        <strain evidence="1 2">DSM 16289</strain>
    </source>
</reference>
<dbReference type="Gene3D" id="3.40.50.11900">
    <property type="match status" value="1"/>
</dbReference>